<dbReference type="RefSeq" id="WP_064559072.1">
    <property type="nucleotide sequence ID" value="NZ_LXER01000017.1"/>
</dbReference>
<dbReference type="PATRIC" id="fig|1354251.4.peg.2079"/>
<comment type="caution">
    <text evidence="1">The sequence shown here is derived from an EMBL/GenBank/DDBJ whole genome shotgun (WGS) entry which is preliminary data.</text>
</comment>
<dbReference type="OrthoDB" id="6402405at2"/>
<gene>
    <name evidence="1" type="ORF">M975_2009</name>
</gene>
<reference evidence="1 2" key="1">
    <citation type="submission" date="2016-04" db="EMBL/GenBank/DDBJ databases">
        <title>ATOL: Assembling a taxonomically balanced genome-scale reconstruction of the evolutionary history of the Enterobacteriaceae.</title>
        <authorList>
            <person name="Plunkett G.III."/>
            <person name="Neeno-Eckwall E.C."/>
            <person name="Glasner J.D."/>
            <person name="Perna N.T."/>
        </authorList>
    </citation>
    <scope>NUCLEOTIDE SEQUENCE [LARGE SCALE GENOMIC DNA]</scope>
    <source>
        <strain evidence="1 2">ATCC 51605</strain>
    </source>
</reference>
<dbReference type="EMBL" id="LXER01000017">
    <property type="protein sequence ID" value="OAT32117.1"/>
    <property type="molecule type" value="Genomic_DNA"/>
</dbReference>
<accession>A0A1B7IQV0</accession>
<dbReference type="InterPro" id="IPR006522">
    <property type="entry name" value="Phage_virion_morphogenesis"/>
</dbReference>
<evidence type="ECO:0000313" key="2">
    <source>
        <dbReference type="Proteomes" id="UP000078410"/>
    </source>
</evidence>
<dbReference type="AlphaFoldDB" id="A0A1B7IQV0"/>
<dbReference type="Proteomes" id="UP000078410">
    <property type="component" value="Unassembled WGS sequence"/>
</dbReference>
<sequence>MITGSLQNDALNVDRELVALLEKLSGRSRRKLSQEIARDLRRTQLKRIAAQKNPDGSPFTKRKARFITVQNGMKFLWRGELRNLKNWQFRKGRHGDMVTGFDIERSAVRSFYKRDIQRFIEVKKNRIRSRVKSKQTRMFKKLGSSRYMLAKATTDGAAVYFAPQVQRIAQVHQYGLKDRIRPNVEVQYPARQLLGFTPTDMQHIEYQIVSWLTKI</sequence>
<proteinExistence type="predicted"/>
<organism evidence="1 2">
    <name type="scientific">Buttiauxella brennerae ATCC 51605</name>
    <dbReference type="NCBI Taxonomy" id="1354251"/>
    <lineage>
        <taxon>Bacteria</taxon>
        <taxon>Pseudomonadati</taxon>
        <taxon>Pseudomonadota</taxon>
        <taxon>Gammaproteobacteria</taxon>
        <taxon>Enterobacterales</taxon>
        <taxon>Enterobacteriaceae</taxon>
        <taxon>Buttiauxella</taxon>
    </lineage>
</organism>
<dbReference type="NCBIfam" id="TIGR01635">
    <property type="entry name" value="tail_comp_S"/>
    <property type="match status" value="2"/>
</dbReference>
<name>A0A1B7IQV0_9ENTR</name>
<protein>
    <submittedName>
        <fullName evidence="1">Phage tail completion protein</fullName>
    </submittedName>
</protein>
<evidence type="ECO:0000313" key="1">
    <source>
        <dbReference type="EMBL" id="OAT32117.1"/>
    </source>
</evidence>
<keyword evidence="2" id="KW-1185">Reference proteome</keyword>
<dbReference type="Pfam" id="PF05069">
    <property type="entry name" value="Phage_tail_S"/>
    <property type="match status" value="2"/>
</dbReference>